<evidence type="ECO:0000313" key="4">
    <source>
        <dbReference type="Proteomes" id="UP001321473"/>
    </source>
</evidence>
<reference evidence="3 4" key="1">
    <citation type="journal article" date="2023" name="Arcadia Sci">
        <title>De novo assembly of a long-read Amblyomma americanum tick genome.</title>
        <authorList>
            <person name="Chou S."/>
            <person name="Poskanzer K.E."/>
            <person name="Rollins M."/>
            <person name="Thuy-Boun P.S."/>
        </authorList>
    </citation>
    <scope>NUCLEOTIDE SEQUENCE [LARGE SCALE GENOMIC DNA]</scope>
    <source>
        <strain evidence="3">F_SG_1</strain>
        <tissue evidence="3">Salivary glands</tissue>
    </source>
</reference>
<dbReference type="AlphaFoldDB" id="A0AAQ4DL92"/>
<feature type="transmembrane region" description="Helical" evidence="2">
    <location>
        <begin position="46"/>
        <end position="79"/>
    </location>
</feature>
<feature type="compositionally biased region" description="Basic and acidic residues" evidence="1">
    <location>
        <begin position="128"/>
        <end position="138"/>
    </location>
</feature>
<proteinExistence type="predicted"/>
<protein>
    <submittedName>
        <fullName evidence="3">Uncharacterized protein</fullName>
    </submittedName>
</protein>
<dbReference type="Proteomes" id="UP001321473">
    <property type="component" value="Unassembled WGS sequence"/>
</dbReference>
<evidence type="ECO:0000256" key="2">
    <source>
        <dbReference type="SAM" id="Phobius"/>
    </source>
</evidence>
<feature type="region of interest" description="Disordered" evidence="1">
    <location>
        <begin position="128"/>
        <end position="187"/>
    </location>
</feature>
<accession>A0AAQ4DL92</accession>
<evidence type="ECO:0000256" key="1">
    <source>
        <dbReference type="SAM" id="MobiDB-lite"/>
    </source>
</evidence>
<keyword evidence="2" id="KW-0812">Transmembrane</keyword>
<comment type="caution">
    <text evidence="3">The sequence shown here is derived from an EMBL/GenBank/DDBJ whole genome shotgun (WGS) entry which is preliminary data.</text>
</comment>
<feature type="transmembrane region" description="Helical" evidence="2">
    <location>
        <begin position="91"/>
        <end position="114"/>
    </location>
</feature>
<sequence>MPSARLTFRRTESETAIIEAIESTESSAAKGWFNSKFKKMAAYCRASVWTLLGVGHGTIGCGPSQVIYVVAAVVILWQIRGLHLKAPSASGYLVLGIEIFFAITLVLACVKLALGFREFHSQLHNEEYIPSKDPESGARADGGGGDERDDFEDFCRLQGFPLPGQPKSDAESDDEESGEMQRVELRF</sequence>
<keyword evidence="4" id="KW-1185">Reference proteome</keyword>
<name>A0AAQ4DL92_AMBAM</name>
<keyword evidence="2" id="KW-1133">Transmembrane helix</keyword>
<dbReference type="EMBL" id="JARKHS020029516">
    <property type="protein sequence ID" value="KAK8763232.1"/>
    <property type="molecule type" value="Genomic_DNA"/>
</dbReference>
<evidence type="ECO:0000313" key="3">
    <source>
        <dbReference type="EMBL" id="KAK8763232.1"/>
    </source>
</evidence>
<organism evidence="3 4">
    <name type="scientific">Amblyomma americanum</name>
    <name type="common">Lone star tick</name>
    <dbReference type="NCBI Taxonomy" id="6943"/>
    <lineage>
        <taxon>Eukaryota</taxon>
        <taxon>Metazoa</taxon>
        <taxon>Ecdysozoa</taxon>
        <taxon>Arthropoda</taxon>
        <taxon>Chelicerata</taxon>
        <taxon>Arachnida</taxon>
        <taxon>Acari</taxon>
        <taxon>Parasitiformes</taxon>
        <taxon>Ixodida</taxon>
        <taxon>Ixodoidea</taxon>
        <taxon>Ixodidae</taxon>
        <taxon>Amblyomminae</taxon>
        <taxon>Amblyomma</taxon>
    </lineage>
</organism>
<keyword evidence="2" id="KW-0472">Membrane</keyword>
<gene>
    <name evidence="3" type="ORF">V5799_034151</name>
</gene>